<evidence type="ECO:0000313" key="2">
    <source>
        <dbReference type="Proteomes" id="UP000789860"/>
    </source>
</evidence>
<protein>
    <submittedName>
        <fullName evidence="1">3188_t:CDS:1</fullName>
    </submittedName>
</protein>
<comment type="caution">
    <text evidence="1">The sequence shown here is derived from an EMBL/GenBank/DDBJ whole genome shotgun (WGS) entry which is preliminary data.</text>
</comment>
<proteinExistence type="predicted"/>
<keyword evidence="2" id="KW-1185">Reference proteome</keyword>
<name>A0ACA9N3F7_9GLOM</name>
<accession>A0ACA9N3F7</accession>
<evidence type="ECO:0000313" key="1">
    <source>
        <dbReference type="EMBL" id="CAG8630573.1"/>
    </source>
</evidence>
<gene>
    <name evidence="1" type="ORF">SCALOS_LOCUS7955</name>
</gene>
<organism evidence="1 2">
    <name type="scientific">Scutellospora calospora</name>
    <dbReference type="NCBI Taxonomy" id="85575"/>
    <lineage>
        <taxon>Eukaryota</taxon>
        <taxon>Fungi</taxon>
        <taxon>Fungi incertae sedis</taxon>
        <taxon>Mucoromycota</taxon>
        <taxon>Glomeromycotina</taxon>
        <taxon>Glomeromycetes</taxon>
        <taxon>Diversisporales</taxon>
        <taxon>Gigasporaceae</taxon>
        <taxon>Scutellospora</taxon>
    </lineage>
</organism>
<dbReference type="Proteomes" id="UP000789860">
    <property type="component" value="Unassembled WGS sequence"/>
</dbReference>
<feature type="non-terminal residue" evidence="1">
    <location>
        <position position="50"/>
    </location>
</feature>
<reference evidence="1" key="1">
    <citation type="submission" date="2021-06" db="EMBL/GenBank/DDBJ databases">
        <authorList>
            <person name="Kallberg Y."/>
            <person name="Tangrot J."/>
            <person name="Rosling A."/>
        </authorList>
    </citation>
    <scope>NUCLEOTIDE SEQUENCE</scope>
    <source>
        <strain evidence="1">AU212A</strain>
    </source>
</reference>
<dbReference type="EMBL" id="CAJVPM010019592">
    <property type="protein sequence ID" value="CAG8630573.1"/>
    <property type="molecule type" value="Genomic_DNA"/>
</dbReference>
<sequence length="50" mass="6331">MRKDGHYINLIHPLEYFERKKYWILDHKKNQHLKEARGPGRPKMMRQWQK</sequence>